<gene>
    <name evidence="1" type="primary">ORF343</name>
    <name evidence="1" type="ORF">Hi_lon1Pt0318</name>
</gene>
<proteinExistence type="predicted"/>
<name>A0A1Z2QTE1_9ASTR</name>
<dbReference type="AlphaFoldDB" id="A0A1Z2QTE1"/>
<protein>
    <submittedName>
        <fullName evidence="1">Uncharacterized protein</fullName>
    </submittedName>
</protein>
<evidence type="ECO:0000313" key="1">
    <source>
        <dbReference type="EMBL" id="ASA34744.1"/>
    </source>
</evidence>
<geneLocation type="plastid" evidence="1"/>
<dbReference type="EMBL" id="MF061173">
    <property type="protein sequence ID" value="ASA34744.1"/>
    <property type="molecule type" value="Genomic_DNA"/>
</dbReference>
<sequence length="382" mass="44732">MVLIQSLVSFGLKITNSVVGVGLHYGFFTLSEIAGHRGKWMSLYNRPLHLANRKSRKSLCCTKGGTLPSDNNEEDFIFFLLCVQMTPQKIVSNVWKQLASQNGDPGGRIIDFAQTLGASFVAKRKQIFFRNAKSIEVTKACLWVQLQSSFLEKMDEKQYDITVGFWSGAWKHCLFESKETGSDTTSNLDLVARESLRVALQKRIRNKPSSFQDYAPYVHAWLQVRSDFLHKLAILDKCDARYQKYHADNLIIKAINEFFRAPYWLREFFRNFRWKEDKYALTCWNLVADKDFTKRCFKVEDLTKDLLDSLSICLDLIAEEDLINKCFGVSDEQKELQNWDFELFIYENWNLDFLANVEIGYWDYHFDLNEFFSDYDFDDDEE</sequence>
<dbReference type="GeneID" id="33348614"/>
<keyword evidence="1" id="KW-0934">Plastid</keyword>
<accession>A0A1Z2QTE1</accession>
<dbReference type="RefSeq" id="YP_009403551.1">
    <property type="nucleotide sequence ID" value="NC_035361.1"/>
</dbReference>
<reference evidence="1" key="1">
    <citation type="journal article" date="2017" name="Am. J. Bot.">
        <title>The East Asian origin of the giant lobelias.</title>
        <authorList>
            <person name="Knox E.B."/>
            <person name="Li C."/>
        </authorList>
    </citation>
    <scope>NUCLEOTIDE SEQUENCE</scope>
</reference>
<organism evidence="1">
    <name type="scientific">Hippobroma longiflora</name>
    <dbReference type="NCBI Taxonomy" id="368676"/>
    <lineage>
        <taxon>Eukaryota</taxon>
        <taxon>Viridiplantae</taxon>
        <taxon>Streptophyta</taxon>
        <taxon>Embryophyta</taxon>
        <taxon>Tracheophyta</taxon>
        <taxon>Spermatophyta</taxon>
        <taxon>Magnoliopsida</taxon>
        <taxon>eudicotyledons</taxon>
        <taxon>Gunneridae</taxon>
        <taxon>Pentapetalae</taxon>
        <taxon>asterids</taxon>
        <taxon>campanulids</taxon>
        <taxon>Asterales</taxon>
        <taxon>Campanulaceae</taxon>
        <taxon>Hippobroma</taxon>
    </lineage>
</organism>